<protein>
    <submittedName>
        <fullName evidence="2">Uncharacterized protein</fullName>
    </submittedName>
</protein>
<name>A0ABD7AJJ5_9ENTR</name>
<dbReference type="EMBL" id="CP055315">
    <property type="protein sequence ID" value="QLO53211.1"/>
    <property type="molecule type" value="Genomic_DNA"/>
</dbReference>
<keyword evidence="1" id="KW-0472">Membrane</keyword>
<dbReference type="Proteomes" id="UP000510937">
    <property type="component" value="Chromosome"/>
</dbReference>
<reference evidence="3" key="1">
    <citation type="submission" date="2020-06" db="EMBL/GenBank/DDBJ databases">
        <title>REHAB project genomes.</title>
        <authorList>
            <person name="Shaw L.P."/>
        </authorList>
    </citation>
    <scope>NUCLEOTIDE SEQUENCE [LARGE SCALE GENOMIC DNA]</scope>
    <source>
        <strain evidence="3">RHBSTW-00555</strain>
    </source>
</reference>
<organism evidence="2 3">
    <name type="scientific">Klebsiella grimontii</name>
    <dbReference type="NCBI Taxonomy" id="2058152"/>
    <lineage>
        <taxon>Bacteria</taxon>
        <taxon>Pseudomonadati</taxon>
        <taxon>Pseudomonadota</taxon>
        <taxon>Gammaproteobacteria</taxon>
        <taxon>Enterobacterales</taxon>
        <taxon>Enterobacteriaceae</taxon>
        <taxon>Klebsiella/Raoultella group</taxon>
        <taxon>Klebsiella</taxon>
    </lineage>
</organism>
<dbReference type="AlphaFoldDB" id="A0ABD7AJJ5"/>
<accession>A0ABD7AJJ5</accession>
<feature type="transmembrane region" description="Helical" evidence="1">
    <location>
        <begin position="39"/>
        <end position="59"/>
    </location>
</feature>
<feature type="transmembrane region" description="Helical" evidence="1">
    <location>
        <begin position="7"/>
        <end position="27"/>
    </location>
</feature>
<evidence type="ECO:0000313" key="3">
    <source>
        <dbReference type="Proteomes" id="UP000510937"/>
    </source>
</evidence>
<keyword evidence="1" id="KW-1133">Transmembrane helix</keyword>
<gene>
    <name evidence="2" type="ORF">HV234_17550</name>
</gene>
<keyword evidence="1" id="KW-0812">Transmembrane</keyword>
<sequence>MKRWNKILLCTVTSLLIVAIMTFFKVFTYGMNTMEFGTIADWISALSTLGTFAVAYVALRNAPDWIAQKHYDIAHTIIEDSVFKDLRKVRSSSLYLKTKIAMLCSNLVRVAERRNQYNNSFDTIIDEIDITLAQYHDLSYSIINQLKAISRTNYTESQYTLDIINFLKDAAEKYNNSNVQLILASGEVSMLQKADASVIDATIKEIVVIRNDVINLNIEISNFINRIYSDNLPIDNFIYYKPKLKHRIDK</sequence>
<proteinExistence type="predicted"/>
<evidence type="ECO:0000256" key="1">
    <source>
        <dbReference type="SAM" id="Phobius"/>
    </source>
</evidence>
<dbReference type="RefSeq" id="WP_065366424.1">
    <property type="nucleotide sequence ID" value="NZ_CP055315.1"/>
</dbReference>
<evidence type="ECO:0000313" key="2">
    <source>
        <dbReference type="EMBL" id="QLO53211.1"/>
    </source>
</evidence>